<evidence type="ECO:0000313" key="10">
    <source>
        <dbReference type="EMBL" id="HGQ17663.1"/>
    </source>
</evidence>
<proteinExistence type="inferred from homology"/>
<keyword evidence="4 8" id="KW-0949">S-adenosyl-L-methionine</keyword>
<dbReference type="EMBL" id="DTBZ01000041">
    <property type="protein sequence ID" value="HGQ17663.1"/>
    <property type="molecule type" value="Genomic_DNA"/>
</dbReference>
<dbReference type="InterPro" id="IPR042296">
    <property type="entry name" value="tRNA_met_Trm1_C"/>
</dbReference>
<evidence type="ECO:0000256" key="2">
    <source>
        <dbReference type="ARBA" id="ARBA00022603"/>
    </source>
</evidence>
<keyword evidence="5 8" id="KW-0819">tRNA processing</keyword>
<dbReference type="EMBL" id="DTAI01000248">
    <property type="protein sequence ID" value="HGN37544.1"/>
    <property type="molecule type" value="Genomic_DNA"/>
</dbReference>
<comment type="caution">
    <text evidence="10">The sequence shown here is derived from an EMBL/GenBank/DDBJ whole genome shotgun (WGS) entry which is preliminary data.</text>
</comment>
<organism evidence="10">
    <name type="scientific">Ignisphaera aggregans</name>
    <dbReference type="NCBI Taxonomy" id="334771"/>
    <lineage>
        <taxon>Archaea</taxon>
        <taxon>Thermoproteota</taxon>
        <taxon>Thermoprotei</taxon>
        <taxon>Desulfurococcales</taxon>
        <taxon>Desulfurococcaceae</taxon>
        <taxon>Ignisphaera</taxon>
    </lineage>
</organism>
<dbReference type="GO" id="GO:0000049">
    <property type="term" value="F:tRNA binding"/>
    <property type="evidence" value="ECO:0007669"/>
    <property type="project" value="UniProtKB-UniRule"/>
</dbReference>
<keyword evidence="1 8" id="KW-0820">tRNA-binding</keyword>
<protein>
    <recommendedName>
        <fullName evidence="7">tRNA (guanine(26)-N(2))-dimethyltransferase</fullName>
        <ecNumber evidence="7">2.1.1.216</ecNumber>
    </recommendedName>
</protein>
<gene>
    <name evidence="9" type="ORF">ENT87_08385</name>
    <name evidence="10" type="ORF">ENU30_01585</name>
</gene>
<evidence type="ECO:0000256" key="5">
    <source>
        <dbReference type="ARBA" id="ARBA00022694"/>
    </source>
</evidence>
<accession>A0A7J3JPB2</accession>
<evidence type="ECO:0000256" key="1">
    <source>
        <dbReference type="ARBA" id="ARBA00022555"/>
    </source>
</evidence>
<dbReference type="GO" id="GO:0160104">
    <property type="term" value="F:tRNA (guanine(26)-N2)-dimethyltransferase activity"/>
    <property type="evidence" value="ECO:0007669"/>
    <property type="project" value="UniProtKB-EC"/>
</dbReference>
<evidence type="ECO:0000256" key="7">
    <source>
        <dbReference type="ARBA" id="ARBA00039099"/>
    </source>
</evidence>
<reference evidence="10" key="1">
    <citation type="journal article" date="2020" name="mSystems">
        <title>Genome- and Community-Level Interaction Insights into Carbon Utilization and Element Cycling Functions of Hydrothermarchaeota in Hydrothermal Sediment.</title>
        <authorList>
            <person name="Zhou Z."/>
            <person name="Liu Y."/>
            <person name="Xu W."/>
            <person name="Pan J."/>
            <person name="Luo Z.H."/>
            <person name="Li M."/>
        </authorList>
    </citation>
    <scope>NUCLEOTIDE SEQUENCE [LARGE SCALE GENOMIC DNA]</scope>
    <source>
        <strain evidence="9">SpSt-618</strain>
        <strain evidence="10">SpSt-657</strain>
    </source>
</reference>
<comment type="similarity">
    <text evidence="8">Belongs to the class I-like SAM-binding methyltransferase superfamily. Trm1 family.</text>
</comment>
<dbReference type="SUPFAM" id="SSF53335">
    <property type="entry name" value="S-adenosyl-L-methionine-dependent methyltransferases"/>
    <property type="match status" value="1"/>
</dbReference>
<sequence>MVCPNGYILAVEGLAKICIPDPNLYRREDGLYEPSWAPVFYNPRMVENRDICVAVLRVELGRGRCTAVVDPLAATGVRGIRIVLEAGLPKGATVYMGDISPDAIEIMKRNIELNGVVEGVCVRHADANELMHQLAKREGVAISYIDIDPFGSPAPFTHTALDCVKRYGVVALTATDLAVLEGRYRDKLLRRYGVVGTRVLQSRDIALRVLLSFVMRIAAVYDKYIEPLLSYAMNHYARVYVRVSRGGTRAGEVLDSCLGAVRCCSRCGYYYMHRIEDTVDRAARCPVCEGKLEPIYPVWICPTSSSEYLAELVEIAKGMHWLRESSRLLLGGIYRTSMQNALTARLTYIAKAIKTDTPPVQSIIDCLIQKGFTAARSYTYSDGVVTSAPIDDVVECVRSRALGRSMDRS</sequence>
<dbReference type="EC" id="2.1.1.216" evidence="7"/>
<evidence type="ECO:0000256" key="6">
    <source>
        <dbReference type="ARBA" id="ARBA00022884"/>
    </source>
</evidence>
<dbReference type="Gene3D" id="3.30.56.70">
    <property type="entry name" value="N2,N2-dimethylguanosine tRNA methyltransferase, C-terminal domain"/>
    <property type="match status" value="1"/>
</dbReference>
<keyword evidence="2 8" id="KW-0489">Methyltransferase</keyword>
<dbReference type="Pfam" id="PF02005">
    <property type="entry name" value="TRM"/>
    <property type="match status" value="1"/>
</dbReference>
<dbReference type="InterPro" id="IPR029063">
    <property type="entry name" value="SAM-dependent_MTases_sf"/>
</dbReference>
<dbReference type="InterPro" id="IPR002905">
    <property type="entry name" value="Trm1"/>
</dbReference>
<dbReference type="PROSITE" id="PS51626">
    <property type="entry name" value="SAM_MT_TRM1"/>
    <property type="match status" value="1"/>
</dbReference>
<evidence type="ECO:0000256" key="3">
    <source>
        <dbReference type="ARBA" id="ARBA00022679"/>
    </source>
</evidence>
<evidence type="ECO:0000313" key="9">
    <source>
        <dbReference type="EMBL" id="HGN37544.1"/>
    </source>
</evidence>
<keyword evidence="6 8" id="KW-0694">RNA-binding</keyword>
<dbReference type="GO" id="GO:0002940">
    <property type="term" value="P:tRNA N2-guanine methylation"/>
    <property type="evidence" value="ECO:0007669"/>
    <property type="project" value="TreeGrafter"/>
</dbReference>
<dbReference type="PANTHER" id="PTHR10631">
    <property type="entry name" value="N 2 ,N 2 -DIMETHYLGUANOSINE TRNA METHYLTRANSFERASE"/>
    <property type="match status" value="1"/>
</dbReference>
<evidence type="ECO:0000256" key="4">
    <source>
        <dbReference type="ARBA" id="ARBA00022691"/>
    </source>
</evidence>
<keyword evidence="3 8" id="KW-0808">Transferase</keyword>
<dbReference type="Gene3D" id="3.40.50.150">
    <property type="entry name" value="Vaccinia Virus protein VP39"/>
    <property type="match status" value="1"/>
</dbReference>
<dbReference type="AlphaFoldDB" id="A0A7J3JPB2"/>
<name>A0A7J3JPB2_9CREN</name>
<dbReference type="PANTHER" id="PTHR10631:SF3">
    <property type="entry name" value="TRNA (GUANINE(26)-N(2))-DIMETHYLTRANSFERASE"/>
    <property type="match status" value="1"/>
</dbReference>
<evidence type="ECO:0000256" key="8">
    <source>
        <dbReference type="PROSITE-ProRule" id="PRU00958"/>
    </source>
</evidence>